<keyword evidence="3" id="KW-1185">Reference proteome</keyword>
<comment type="caution">
    <text evidence="2">The sequence shown here is derived from an EMBL/GenBank/DDBJ whole genome shotgun (WGS) entry which is preliminary data.</text>
</comment>
<feature type="compositionally biased region" description="Basic and acidic residues" evidence="1">
    <location>
        <begin position="1"/>
        <end position="14"/>
    </location>
</feature>
<feature type="region of interest" description="Disordered" evidence="1">
    <location>
        <begin position="1"/>
        <end position="25"/>
    </location>
</feature>
<reference evidence="2" key="1">
    <citation type="submission" date="2023-07" db="EMBL/GenBank/DDBJ databases">
        <authorList>
            <consortium name="AG Swart"/>
            <person name="Singh M."/>
            <person name="Singh A."/>
            <person name="Seah K."/>
            <person name="Emmerich C."/>
        </authorList>
    </citation>
    <scope>NUCLEOTIDE SEQUENCE</scope>
    <source>
        <strain evidence="2">DP1</strain>
    </source>
</reference>
<name>A0AAD1X2I9_EUPCR</name>
<feature type="region of interest" description="Disordered" evidence="1">
    <location>
        <begin position="109"/>
        <end position="140"/>
    </location>
</feature>
<feature type="compositionally biased region" description="Polar residues" evidence="1">
    <location>
        <begin position="128"/>
        <end position="140"/>
    </location>
</feature>
<gene>
    <name evidence="2" type="ORF">ECRASSUSDP1_LOCUS2007</name>
</gene>
<proteinExistence type="predicted"/>
<accession>A0AAD1X2I9</accession>
<organism evidence="2 3">
    <name type="scientific">Euplotes crassus</name>
    <dbReference type="NCBI Taxonomy" id="5936"/>
    <lineage>
        <taxon>Eukaryota</taxon>
        <taxon>Sar</taxon>
        <taxon>Alveolata</taxon>
        <taxon>Ciliophora</taxon>
        <taxon>Intramacronucleata</taxon>
        <taxon>Spirotrichea</taxon>
        <taxon>Hypotrichia</taxon>
        <taxon>Euplotida</taxon>
        <taxon>Euplotidae</taxon>
        <taxon>Moneuplotes</taxon>
    </lineage>
</organism>
<feature type="compositionally biased region" description="Basic residues" evidence="1">
    <location>
        <begin position="296"/>
        <end position="311"/>
    </location>
</feature>
<feature type="region of interest" description="Disordered" evidence="1">
    <location>
        <begin position="287"/>
        <end position="378"/>
    </location>
</feature>
<sequence>MDEFHQVFNDEEKSPSINEDPGQGLEYSDLMRNSCFPWKMQRNDIDDCVNLEINIGKHKESAQSDDFSRREKKEIKGNKLKTIHRFTNNLARNQQVNIILTTNNAPNTGLGGEEGNLSGQEQIPDGNDSCSTNDSVFDQEGDQSQHNINISDTMSPFKNQDMSANFSKPPLPREERKHLADDLDMPPEEYEQYKRDILKDLEKEKRNNNYQEMNDMILNGIGNNSKIPGLDFSRDLEREVPCKNNTSREENEAIDISHVSDVNKNMEDVKELKRLLYLAKMKFRKEYSDPNGNKQKNLKIRKKIKNPKRSKGGYLKKSSRGNMPKSRKKRVFPGDNLFSYEYPSDRAKASTGQSKRNKRSRDQLGMKRSIFPENNYPSLENDKRRTFFGDMGSNVKINPLNREGYKTDNFNPNVNLVKSSSTKFYSDYQHAPNYNIDHTFPKRVKTRQQTRHNDRDKNRKLVWWNPPAKTSTNTFLPIDSNKATMSIEGNKKIINPKSLQSIKGRRKRLGTAQVGQRSNNPIYLKGMNIEKNKHHFFSEFQKVSASVVRKPSVTDSRMDKINFLQKVRQPYQNRVF</sequence>
<dbReference type="AlphaFoldDB" id="A0AAD1X2I9"/>
<protein>
    <submittedName>
        <fullName evidence="2">Uncharacterized protein</fullName>
    </submittedName>
</protein>
<evidence type="ECO:0000313" key="2">
    <source>
        <dbReference type="EMBL" id="CAI2360703.1"/>
    </source>
</evidence>
<evidence type="ECO:0000256" key="1">
    <source>
        <dbReference type="SAM" id="MobiDB-lite"/>
    </source>
</evidence>
<dbReference type="EMBL" id="CAMPGE010001899">
    <property type="protein sequence ID" value="CAI2360703.1"/>
    <property type="molecule type" value="Genomic_DNA"/>
</dbReference>
<evidence type="ECO:0000313" key="3">
    <source>
        <dbReference type="Proteomes" id="UP001295684"/>
    </source>
</evidence>
<dbReference type="Proteomes" id="UP001295684">
    <property type="component" value="Unassembled WGS sequence"/>
</dbReference>